<dbReference type="Proteomes" id="UP001159364">
    <property type="component" value="Linkage Group LG08"/>
</dbReference>
<dbReference type="GO" id="GO:0045735">
    <property type="term" value="F:nutrient reservoir activity"/>
    <property type="evidence" value="ECO:0007669"/>
    <property type="project" value="UniProtKB-KW"/>
</dbReference>
<accession>A0AAV8UDS1</accession>
<evidence type="ECO:0000259" key="7">
    <source>
        <dbReference type="SMART" id="SM00835"/>
    </source>
</evidence>
<keyword evidence="3" id="KW-0708">Seed storage protein</keyword>
<dbReference type="InterPro" id="IPR050253">
    <property type="entry name" value="Seed_Storage-Functional"/>
</dbReference>
<evidence type="ECO:0000256" key="6">
    <source>
        <dbReference type="SAM" id="SignalP"/>
    </source>
</evidence>
<feature type="region of interest" description="Disordered" evidence="5">
    <location>
        <begin position="432"/>
        <end position="454"/>
    </location>
</feature>
<dbReference type="InterPro" id="IPR006045">
    <property type="entry name" value="Cupin_1"/>
</dbReference>
<evidence type="ECO:0000256" key="4">
    <source>
        <dbReference type="ARBA" id="ARBA00023157"/>
    </source>
</evidence>
<dbReference type="InterPro" id="IPR006044">
    <property type="entry name" value="11S_seedstore_pln"/>
</dbReference>
<reference evidence="8 9" key="1">
    <citation type="submission" date="2021-09" db="EMBL/GenBank/DDBJ databases">
        <title>Genomic insights and catalytic innovation underlie evolution of tropane alkaloids biosynthesis.</title>
        <authorList>
            <person name="Wang Y.-J."/>
            <person name="Tian T."/>
            <person name="Huang J.-P."/>
            <person name="Huang S.-X."/>
        </authorList>
    </citation>
    <scope>NUCLEOTIDE SEQUENCE [LARGE SCALE GENOMIC DNA]</scope>
    <source>
        <strain evidence="8">KIB-2018</strain>
        <tissue evidence="8">Leaf</tissue>
    </source>
</reference>
<feature type="domain" description="Cupin type-1" evidence="7">
    <location>
        <begin position="38"/>
        <end position="242"/>
    </location>
</feature>
<dbReference type="SUPFAM" id="SSF51182">
    <property type="entry name" value="RmlC-like cupins"/>
    <property type="match status" value="1"/>
</dbReference>
<name>A0AAV8UDS1_9ROSI</name>
<dbReference type="Pfam" id="PF00190">
    <property type="entry name" value="Cupin_1"/>
    <property type="match status" value="2"/>
</dbReference>
<dbReference type="EMBL" id="JAIWQS010000008">
    <property type="protein sequence ID" value="KAJ8899462.1"/>
    <property type="molecule type" value="Genomic_DNA"/>
</dbReference>
<dbReference type="PANTHER" id="PTHR31189:SF54">
    <property type="entry name" value="11S GLOBULIN SEED STORAGE PROTEIN 2-LIKE"/>
    <property type="match status" value="1"/>
</dbReference>
<dbReference type="InterPro" id="IPR011051">
    <property type="entry name" value="RmlC_Cupin_sf"/>
</dbReference>
<dbReference type="PANTHER" id="PTHR31189">
    <property type="entry name" value="OS03G0336100 PROTEIN-RELATED"/>
    <property type="match status" value="1"/>
</dbReference>
<evidence type="ECO:0000256" key="3">
    <source>
        <dbReference type="ARBA" id="ARBA00023129"/>
    </source>
</evidence>
<keyword evidence="4" id="KW-1015">Disulfide bond</keyword>
<dbReference type="SMART" id="SM00835">
    <property type="entry name" value="Cupin_1"/>
    <property type="match status" value="2"/>
</dbReference>
<comment type="caution">
    <text evidence="8">The sequence shown here is derived from an EMBL/GenBank/DDBJ whole genome shotgun (WGS) entry which is preliminary data.</text>
</comment>
<dbReference type="AlphaFoldDB" id="A0AAV8UDS1"/>
<feature type="compositionally biased region" description="Polar residues" evidence="5">
    <location>
        <begin position="441"/>
        <end position="454"/>
    </location>
</feature>
<feature type="domain" description="Cupin type-1" evidence="7">
    <location>
        <begin position="293"/>
        <end position="433"/>
    </location>
</feature>
<proteinExistence type="inferred from homology"/>
<feature type="signal peptide" evidence="6">
    <location>
        <begin position="1"/>
        <end position="20"/>
    </location>
</feature>
<feature type="chain" id="PRO_5043664504" description="Cupin type-1 domain-containing protein" evidence="6">
    <location>
        <begin position="21"/>
        <end position="454"/>
    </location>
</feature>
<sequence>MASKIFLAFLLSLLVNSTVAKRYSESTERRQAQQCQLQRITTREPSQRIESEGGVTEIWNHEEDQFQCAGVAPMRNVIQPNRLSLPKFFPAPRLIYIEQGYRLGITYPGCPETYHLEQHFSRGFSQGGTRGDQHQKLHRVRRGDVIAVPAGAAHWCYNDGNQELVAVSVLDIDNEANQLDQNFRAFILAGGNPKQARPQHYQSTPPRYVESEMTEDPLQNVFRAFDKEMIAEAFNIPINIVRKMQQSSSSELIVKCEREIRIMTPDQEEQRERYDGMPKNGLEQTFCTMKIKHNIDIQREADVYTKQARKINIANEQKLPILRYIYMSPERGHLVPVKCHLHASLANVGPRIIYALRGELHVQIVDDNGNKMMDQRVKQGDMFVLPQFYASVSRAGREGFEWVTFKTCYTSVLRAMPIEVLTNAYQISRREPEQLPKINRDPQSMLLSPIRTSS</sequence>
<organism evidence="8 9">
    <name type="scientific">Erythroxylum novogranatense</name>
    <dbReference type="NCBI Taxonomy" id="1862640"/>
    <lineage>
        <taxon>Eukaryota</taxon>
        <taxon>Viridiplantae</taxon>
        <taxon>Streptophyta</taxon>
        <taxon>Embryophyta</taxon>
        <taxon>Tracheophyta</taxon>
        <taxon>Spermatophyta</taxon>
        <taxon>Magnoliopsida</taxon>
        <taxon>eudicotyledons</taxon>
        <taxon>Gunneridae</taxon>
        <taxon>Pentapetalae</taxon>
        <taxon>rosids</taxon>
        <taxon>fabids</taxon>
        <taxon>Malpighiales</taxon>
        <taxon>Erythroxylaceae</taxon>
        <taxon>Erythroxylum</taxon>
    </lineage>
</organism>
<keyword evidence="2" id="KW-0758">Storage protein</keyword>
<dbReference type="InterPro" id="IPR014710">
    <property type="entry name" value="RmlC-like_jellyroll"/>
</dbReference>
<gene>
    <name evidence="8" type="ORF">K2173_018436</name>
</gene>
<dbReference type="CDD" id="cd02242">
    <property type="entry name" value="cupin_11S_legumin_N"/>
    <property type="match status" value="1"/>
</dbReference>
<evidence type="ECO:0000313" key="8">
    <source>
        <dbReference type="EMBL" id="KAJ8899462.1"/>
    </source>
</evidence>
<evidence type="ECO:0000313" key="9">
    <source>
        <dbReference type="Proteomes" id="UP001159364"/>
    </source>
</evidence>
<evidence type="ECO:0000256" key="2">
    <source>
        <dbReference type="ARBA" id="ARBA00022761"/>
    </source>
</evidence>
<dbReference type="PRINTS" id="PR00439">
    <property type="entry name" value="11SGLOBULIN"/>
</dbReference>
<protein>
    <recommendedName>
        <fullName evidence="7">Cupin type-1 domain-containing protein</fullName>
    </recommendedName>
</protein>
<dbReference type="CDD" id="cd02243">
    <property type="entry name" value="cupin_11S_legumin_C"/>
    <property type="match status" value="1"/>
</dbReference>
<keyword evidence="9" id="KW-1185">Reference proteome</keyword>
<keyword evidence="6" id="KW-0732">Signal</keyword>
<evidence type="ECO:0000256" key="5">
    <source>
        <dbReference type="SAM" id="MobiDB-lite"/>
    </source>
</evidence>
<evidence type="ECO:0000256" key="1">
    <source>
        <dbReference type="ARBA" id="ARBA00007178"/>
    </source>
</evidence>
<dbReference type="Gene3D" id="2.60.120.10">
    <property type="entry name" value="Jelly Rolls"/>
    <property type="match status" value="2"/>
</dbReference>
<comment type="similarity">
    <text evidence="1">Belongs to the 11S seed storage protein (globulins) family.</text>
</comment>